<protein>
    <recommendedName>
        <fullName evidence="2">HTH cro/C1-type domain-containing protein</fullName>
    </recommendedName>
</protein>
<gene>
    <name evidence="3" type="ORF">GFD25_07410</name>
</gene>
<dbReference type="InterPro" id="IPR013975">
    <property type="entry name" value="Tscrpt_reg_BetR_N"/>
</dbReference>
<feature type="region of interest" description="Disordered" evidence="1">
    <location>
        <begin position="81"/>
        <end position="108"/>
    </location>
</feature>
<sequence length="108" mass="11557">MDQEVSYAESVISRNVKLLLAAQGKSQSSLATAMGIRGATMTNKIKGRIAWSVADLVRAADFLGTSANALMDDTMLKQLQGMGNKKASENSEASNKLLRLGLNQRPSD</sequence>
<accession>A0A6N9Z521</accession>
<dbReference type="SUPFAM" id="SSF47413">
    <property type="entry name" value="lambda repressor-like DNA-binding domains"/>
    <property type="match status" value="1"/>
</dbReference>
<proteinExistence type="predicted"/>
<dbReference type="GO" id="GO:0003677">
    <property type="term" value="F:DNA binding"/>
    <property type="evidence" value="ECO:0007669"/>
    <property type="project" value="InterPro"/>
</dbReference>
<dbReference type="SMART" id="SM00530">
    <property type="entry name" value="HTH_XRE"/>
    <property type="match status" value="1"/>
</dbReference>
<dbReference type="InterPro" id="IPR010982">
    <property type="entry name" value="Lambda_DNA-bd_dom_sf"/>
</dbReference>
<name>A0A6N9Z521_9BIFI</name>
<dbReference type="InterPro" id="IPR001387">
    <property type="entry name" value="Cro/C1-type_HTH"/>
</dbReference>
<dbReference type="Gene3D" id="1.10.260.40">
    <property type="entry name" value="lambda repressor-like DNA-binding domains"/>
    <property type="match status" value="1"/>
</dbReference>
<dbReference type="PROSITE" id="PS50943">
    <property type="entry name" value="HTH_CROC1"/>
    <property type="match status" value="1"/>
</dbReference>
<keyword evidence="4" id="KW-1185">Reference proteome</keyword>
<evidence type="ECO:0000256" key="1">
    <source>
        <dbReference type="SAM" id="MobiDB-lite"/>
    </source>
</evidence>
<evidence type="ECO:0000313" key="4">
    <source>
        <dbReference type="Proteomes" id="UP000469194"/>
    </source>
</evidence>
<organism evidence="3 4">
    <name type="scientific">Bifidobacterium aerophilum</name>
    <dbReference type="NCBI Taxonomy" id="1798155"/>
    <lineage>
        <taxon>Bacteria</taxon>
        <taxon>Bacillati</taxon>
        <taxon>Actinomycetota</taxon>
        <taxon>Actinomycetes</taxon>
        <taxon>Bifidobacteriales</taxon>
        <taxon>Bifidobacteriaceae</taxon>
        <taxon>Bifidobacterium</taxon>
    </lineage>
</organism>
<dbReference type="EMBL" id="WHZW01000014">
    <property type="protein sequence ID" value="NEG89809.1"/>
    <property type="molecule type" value="Genomic_DNA"/>
</dbReference>
<dbReference type="Proteomes" id="UP000469194">
    <property type="component" value="Unassembled WGS sequence"/>
</dbReference>
<feature type="domain" description="HTH cro/C1-type" evidence="2">
    <location>
        <begin position="16"/>
        <end position="70"/>
    </location>
</feature>
<reference evidence="3 4" key="1">
    <citation type="submission" date="2019-10" db="EMBL/GenBank/DDBJ databases">
        <title>Bifidobacterium from non-human primates.</title>
        <authorList>
            <person name="Modesto M."/>
        </authorList>
    </citation>
    <scope>NUCLEOTIDE SEQUENCE [LARGE SCALE GENOMIC DNA]</scope>
    <source>
        <strain evidence="3 4">TRE17</strain>
    </source>
</reference>
<comment type="caution">
    <text evidence="3">The sequence shown here is derived from an EMBL/GenBank/DDBJ whole genome shotgun (WGS) entry which is preliminary data.</text>
</comment>
<evidence type="ECO:0000259" key="2">
    <source>
        <dbReference type="PROSITE" id="PS50943"/>
    </source>
</evidence>
<evidence type="ECO:0000313" key="3">
    <source>
        <dbReference type="EMBL" id="NEG89809.1"/>
    </source>
</evidence>
<dbReference type="AlphaFoldDB" id="A0A6N9Z521"/>
<dbReference type="CDD" id="cd00093">
    <property type="entry name" value="HTH_XRE"/>
    <property type="match status" value="1"/>
</dbReference>
<dbReference type="Pfam" id="PF08667">
    <property type="entry name" value="BetR"/>
    <property type="match status" value="1"/>
</dbReference>